<accession>A0A4Y9M7A3</accession>
<reference evidence="10 11" key="1">
    <citation type="submission" date="2019-03" db="EMBL/GenBank/DDBJ databases">
        <title>Bradyrhizobium diversity isolated from nodules of Chamaecrista fasciculata.</title>
        <authorList>
            <person name="Klepa M.S."/>
            <person name="Urquiaga M.O."/>
            <person name="Hungria M."/>
            <person name="Delamuta J.R."/>
        </authorList>
    </citation>
    <scope>NUCLEOTIDE SEQUENCE [LARGE SCALE GENOMIC DNA]</scope>
    <source>
        <strain evidence="10 11">CNPSo 3448</strain>
    </source>
</reference>
<evidence type="ECO:0000313" key="11">
    <source>
        <dbReference type="Proteomes" id="UP000297966"/>
    </source>
</evidence>
<dbReference type="GO" id="GO:0005524">
    <property type="term" value="F:ATP binding"/>
    <property type="evidence" value="ECO:0007669"/>
    <property type="project" value="UniProtKB-KW"/>
</dbReference>
<dbReference type="InterPro" id="IPR013611">
    <property type="entry name" value="Transp-assoc_OB_typ2"/>
</dbReference>
<gene>
    <name evidence="8" type="primary">potA</name>
    <name evidence="10" type="ORF">E4K65_01945</name>
</gene>
<keyword evidence="3 8" id="KW-0547">Nucleotide-binding</keyword>
<dbReference type="Pfam" id="PF00005">
    <property type="entry name" value="ABC_tran"/>
    <property type="match status" value="1"/>
</dbReference>
<keyword evidence="5 8" id="KW-1278">Translocase</keyword>
<evidence type="ECO:0000256" key="4">
    <source>
        <dbReference type="ARBA" id="ARBA00022840"/>
    </source>
</evidence>
<dbReference type="InterPro" id="IPR017871">
    <property type="entry name" value="ABC_transporter-like_CS"/>
</dbReference>
<dbReference type="Gene3D" id="3.40.50.300">
    <property type="entry name" value="P-loop containing nucleotide triphosphate hydrolases"/>
    <property type="match status" value="1"/>
</dbReference>
<dbReference type="InterPro" id="IPR017879">
    <property type="entry name" value="PotA_ATP-bd"/>
</dbReference>
<dbReference type="InterPro" id="IPR003439">
    <property type="entry name" value="ABC_transporter-like_ATP-bd"/>
</dbReference>
<dbReference type="Gene3D" id="2.40.50.100">
    <property type="match status" value="1"/>
</dbReference>
<dbReference type="PANTHER" id="PTHR42781">
    <property type="entry name" value="SPERMIDINE/PUTRESCINE IMPORT ATP-BINDING PROTEIN POTA"/>
    <property type="match status" value="1"/>
</dbReference>
<dbReference type="SUPFAM" id="SSF50331">
    <property type="entry name" value="MOP-like"/>
    <property type="match status" value="1"/>
</dbReference>
<dbReference type="InterPro" id="IPR003593">
    <property type="entry name" value="AAA+_ATPase"/>
</dbReference>
<sequence>MVQRAQGRDRPTRQPDLPRMSASIEIAGVSKVYDGGVRAVDAVAMDIRQGEFFSLLGPSGCGKTTTLRMIAGFETPSAGAVRVDGADITHVPAHKRDMGMVFQNYALFPHRTVAENVAFGLRMRGLDKASIAAKVKAALAMVELSGLEDRRPAQLSGGQQQRVALARAIVIAPRVLLCDEPLGALDKKLRQQMQFELKQLQKKLGLTLVFVTHDQEEALAMSDRIAVMNGGRVEQVGTPTEIYNQPTTRFVADFIGDTNIFRGERTTTSTVASALDVGKGLILALPPTEAQGTGVLSVALRPEKIRLIPRADAATAAGSSAHGIVENTNFLGGAVLYRITLEGGYRVLVQQPNAGTSRLFVPGNGVTLDWTPADLVVLKD</sequence>
<evidence type="ECO:0000256" key="6">
    <source>
        <dbReference type="ARBA" id="ARBA00023136"/>
    </source>
</evidence>
<evidence type="ECO:0000256" key="2">
    <source>
        <dbReference type="ARBA" id="ARBA00022475"/>
    </source>
</evidence>
<dbReference type="InterPro" id="IPR050093">
    <property type="entry name" value="ABC_SmlMolc_Importer"/>
</dbReference>
<comment type="catalytic activity">
    <reaction evidence="8">
        <text>ATP + H2O + polyamine-[polyamine-binding protein]Side 1 = ADP + phosphate + polyamineSide 2 + [polyamine-binding protein]Side 1.</text>
        <dbReference type="EC" id="7.6.2.11"/>
    </reaction>
</comment>
<dbReference type="GO" id="GO:0016887">
    <property type="term" value="F:ATP hydrolysis activity"/>
    <property type="evidence" value="ECO:0007669"/>
    <property type="project" value="InterPro"/>
</dbReference>
<dbReference type="AlphaFoldDB" id="A0A4Y9M7A3"/>
<dbReference type="CDD" id="cd03300">
    <property type="entry name" value="ABC_PotA_N"/>
    <property type="match status" value="1"/>
</dbReference>
<keyword evidence="11" id="KW-1185">Reference proteome</keyword>
<dbReference type="InterPro" id="IPR027417">
    <property type="entry name" value="P-loop_NTPase"/>
</dbReference>
<comment type="similarity">
    <text evidence="8">Belongs to the ABC transporter superfamily. Spermidine/putrescine importer (TC 3.A.1.11.1) family.</text>
</comment>
<dbReference type="FunFam" id="3.40.50.300:FF:000133">
    <property type="entry name" value="Spermidine/putrescine import ATP-binding protein PotA"/>
    <property type="match status" value="1"/>
</dbReference>
<evidence type="ECO:0000256" key="8">
    <source>
        <dbReference type="RuleBase" id="RU364083"/>
    </source>
</evidence>
<keyword evidence="4 8" id="KW-0067">ATP-binding</keyword>
<organism evidence="10 11">
    <name type="scientific">Bradyrhizobium niftali</name>
    <dbReference type="NCBI Taxonomy" id="2560055"/>
    <lineage>
        <taxon>Bacteria</taxon>
        <taxon>Pseudomonadati</taxon>
        <taxon>Pseudomonadota</taxon>
        <taxon>Alphaproteobacteria</taxon>
        <taxon>Hyphomicrobiales</taxon>
        <taxon>Nitrobacteraceae</taxon>
        <taxon>Bradyrhizobium</taxon>
    </lineage>
</organism>
<protein>
    <recommendedName>
        <fullName evidence="8">Spermidine/putrescine import ATP-binding protein PotA</fullName>
        <ecNumber evidence="8">7.6.2.11</ecNumber>
    </recommendedName>
</protein>
<dbReference type="PROSITE" id="PS50893">
    <property type="entry name" value="ABC_TRANSPORTER_2"/>
    <property type="match status" value="1"/>
</dbReference>
<evidence type="ECO:0000256" key="7">
    <source>
        <dbReference type="ARBA" id="ARBA00024722"/>
    </source>
</evidence>
<comment type="caution">
    <text evidence="10">The sequence shown here is derived from an EMBL/GenBank/DDBJ whole genome shotgun (WGS) entry which is preliminary data.</text>
</comment>
<dbReference type="PANTHER" id="PTHR42781:SF4">
    <property type="entry name" value="SPERMIDINE_PUTRESCINE IMPORT ATP-BINDING PROTEIN POTA"/>
    <property type="match status" value="1"/>
</dbReference>
<dbReference type="EC" id="7.6.2.11" evidence="8"/>
<evidence type="ECO:0000259" key="9">
    <source>
        <dbReference type="PROSITE" id="PS50893"/>
    </source>
</evidence>
<dbReference type="EMBL" id="SPQT01000001">
    <property type="protein sequence ID" value="TFV50888.1"/>
    <property type="molecule type" value="Genomic_DNA"/>
</dbReference>
<dbReference type="Pfam" id="PF08402">
    <property type="entry name" value="TOBE_2"/>
    <property type="match status" value="1"/>
</dbReference>
<evidence type="ECO:0000256" key="1">
    <source>
        <dbReference type="ARBA" id="ARBA00022448"/>
    </source>
</evidence>
<name>A0A4Y9M7A3_9BRAD</name>
<evidence type="ECO:0000313" key="10">
    <source>
        <dbReference type="EMBL" id="TFV50888.1"/>
    </source>
</evidence>
<comment type="subunit">
    <text evidence="8">The complex is composed of two ATP-binding proteins (PotA), two transmembrane proteins (PotB and PotC) and a solute-binding protein (PotD).</text>
</comment>
<dbReference type="SMART" id="SM00382">
    <property type="entry name" value="AAA"/>
    <property type="match status" value="1"/>
</dbReference>
<dbReference type="InterPro" id="IPR008995">
    <property type="entry name" value="Mo/tungstate-bd_C_term_dom"/>
</dbReference>
<dbReference type="InterPro" id="IPR005893">
    <property type="entry name" value="PotA-like"/>
</dbReference>
<dbReference type="SUPFAM" id="SSF52540">
    <property type="entry name" value="P-loop containing nucleoside triphosphate hydrolases"/>
    <property type="match status" value="1"/>
</dbReference>
<dbReference type="GO" id="GO:0043190">
    <property type="term" value="C:ATP-binding cassette (ABC) transporter complex"/>
    <property type="evidence" value="ECO:0007669"/>
    <property type="project" value="InterPro"/>
</dbReference>
<proteinExistence type="inferred from homology"/>
<evidence type="ECO:0000256" key="5">
    <source>
        <dbReference type="ARBA" id="ARBA00022967"/>
    </source>
</evidence>
<dbReference type="PROSITE" id="PS00211">
    <property type="entry name" value="ABC_TRANSPORTER_1"/>
    <property type="match status" value="1"/>
</dbReference>
<dbReference type="OrthoDB" id="9802264at2"/>
<keyword evidence="6 8" id="KW-0472">Membrane</keyword>
<keyword evidence="1 8" id="KW-0813">Transport</keyword>
<keyword evidence="2 8" id="KW-1003">Cell membrane</keyword>
<comment type="function">
    <text evidence="7">Involved in beta-(1--&gt;2)glucan export. Transmembrane domains (TMD) form a pore in the inner membrane and the ATP-binding domain (NBD) is responsible for energy generation.</text>
</comment>
<feature type="domain" description="ABC transporter" evidence="9">
    <location>
        <begin position="24"/>
        <end position="255"/>
    </location>
</feature>
<dbReference type="Proteomes" id="UP000297966">
    <property type="component" value="Unassembled WGS sequence"/>
</dbReference>
<comment type="function">
    <text evidence="8">Part of the ABC transporter complex PotABCD involved in spermidine/putrescine import. Responsible for energy coupling to the transport system.</text>
</comment>
<dbReference type="GO" id="GO:0015594">
    <property type="term" value="F:ABC-type putrescine transporter activity"/>
    <property type="evidence" value="ECO:0007669"/>
    <property type="project" value="InterPro"/>
</dbReference>
<evidence type="ECO:0000256" key="3">
    <source>
        <dbReference type="ARBA" id="ARBA00022741"/>
    </source>
</evidence>
<dbReference type="NCBIfam" id="TIGR01187">
    <property type="entry name" value="potA"/>
    <property type="match status" value="1"/>
</dbReference>